<keyword evidence="7 8" id="KW-0472">Membrane</keyword>
<feature type="transmembrane region" description="Helical" evidence="8">
    <location>
        <begin position="46"/>
        <end position="68"/>
    </location>
</feature>
<accession>A0A5D4KDN2</accession>
<name>A0A5D4KDN2_9BACI</name>
<evidence type="ECO:0000256" key="7">
    <source>
        <dbReference type="ARBA" id="ARBA00023136"/>
    </source>
</evidence>
<dbReference type="GO" id="GO:0005886">
    <property type="term" value="C:plasma membrane"/>
    <property type="evidence" value="ECO:0007669"/>
    <property type="project" value="UniProtKB-SubCell"/>
</dbReference>
<dbReference type="GO" id="GO:0030001">
    <property type="term" value="P:metal ion transport"/>
    <property type="evidence" value="ECO:0007669"/>
    <property type="project" value="UniProtKB-ARBA"/>
</dbReference>
<feature type="transmembrane region" description="Helical" evidence="8">
    <location>
        <begin position="412"/>
        <end position="434"/>
    </location>
</feature>
<feature type="transmembrane region" description="Helical" evidence="8">
    <location>
        <begin position="233"/>
        <end position="256"/>
    </location>
</feature>
<evidence type="ECO:0000256" key="1">
    <source>
        <dbReference type="ARBA" id="ARBA00004651"/>
    </source>
</evidence>
<comment type="caution">
    <text evidence="9">The sequence shown here is derived from an EMBL/GenBank/DDBJ whole genome shotgun (WGS) entry which is preliminary data.</text>
</comment>
<keyword evidence="4 8" id="KW-0812">Transmembrane</keyword>
<reference evidence="9 10" key="1">
    <citation type="submission" date="2019-08" db="EMBL/GenBank/DDBJ databases">
        <title>Bacillus genomes from the desert of Cuatro Cienegas, Coahuila.</title>
        <authorList>
            <person name="Olmedo-Alvarez G."/>
        </authorList>
    </citation>
    <scope>NUCLEOTIDE SEQUENCE [LARGE SCALE GENOMIC DNA]</scope>
    <source>
        <strain evidence="9 10">CH40_1T</strain>
    </source>
</reference>
<evidence type="ECO:0000256" key="8">
    <source>
        <dbReference type="SAM" id="Phobius"/>
    </source>
</evidence>
<dbReference type="PANTHER" id="PTHR32024:SF4">
    <property type="entry name" value="KTR SYSTEM POTASSIUM UPTAKE PROTEIN D"/>
    <property type="match status" value="1"/>
</dbReference>
<evidence type="ECO:0000313" key="9">
    <source>
        <dbReference type="EMBL" id="TYR74969.1"/>
    </source>
</evidence>
<feature type="transmembrane region" description="Helical" evidence="8">
    <location>
        <begin position="299"/>
        <end position="332"/>
    </location>
</feature>
<keyword evidence="2" id="KW-0813">Transport</keyword>
<comment type="subcellular location">
    <subcellularLocation>
        <location evidence="1">Cell membrane</location>
        <topology evidence="1">Multi-pass membrane protein</topology>
    </subcellularLocation>
</comment>
<feature type="transmembrane region" description="Helical" evidence="8">
    <location>
        <begin position="12"/>
        <end position="34"/>
    </location>
</feature>
<dbReference type="GO" id="GO:0008324">
    <property type="term" value="F:monoatomic cation transmembrane transporter activity"/>
    <property type="evidence" value="ECO:0007669"/>
    <property type="project" value="InterPro"/>
</dbReference>
<dbReference type="EMBL" id="VTEH01000009">
    <property type="protein sequence ID" value="TYR74969.1"/>
    <property type="molecule type" value="Genomic_DNA"/>
</dbReference>
<evidence type="ECO:0000256" key="4">
    <source>
        <dbReference type="ARBA" id="ARBA00022692"/>
    </source>
</evidence>
<sequence length="451" mass="49647">MSSLKDRIDKLSPAQLIVVFYCAAVGISILLLSLPITAQPGVDLSFIDIMFTAVSAISVTGLTVIQIVDTFSTAGIFILIFILQIGGIGIMTLGTFLWLIIGKKIGLKERRLIMTDQNQSNLSGLVNLMKQILLIILLIESVGALILGTYFLKYYPVWQDAYLHGLFASVSATTNGGFDITGQSLIPYADDYFVQCVNIILITLGAIGFPVLIELKDFLMNNNDKRVRFHFSLYTKLTTVTFFSLMVVGTILILVIEFNRFFQGMSWHKSFFYAFFQSTTTRSGGLATMDVSQFSEPTLIILCMLMFIGASPSSVGGGIRTTTFAINILFLINFARGRSTIKVFRRELDQADVIKSLAVTLLASFMCAGSLIILSITESHSFLEILFEICSAFGTVGLSMGITPDLTVIGKLIIMALMFIGRIGLLTFLVILGIKQKETLYNYPKEKVIIG</sequence>
<dbReference type="PANTHER" id="PTHR32024">
    <property type="entry name" value="TRK SYSTEM POTASSIUM UPTAKE PROTEIN TRKG-RELATED"/>
    <property type="match status" value="1"/>
</dbReference>
<gene>
    <name evidence="9" type="ORF">FZC79_12760</name>
</gene>
<dbReference type="InterPro" id="IPR003445">
    <property type="entry name" value="Cat_transpt"/>
</dbReference>
<evidence type="ECO:0000313" key="10">
    <source>
        <dbReference type="Proteomes" id="UP000323317"/>
    </source>
</evidence>
<keyword evidence="3" id="KW-1003">Cell membrane</keyword>
<proteinExistence type="predicted"/>
<protein>
    <submittedName>
        <fullName evidence="9">TrkH family potassium uptake protein</fullName>
    </submittedName>
</protein>
<dbReference type="Pfam" id="PF02386">
    <property type="entry name" value="TrkH"/>
    <property type="match status" value="1"/>
</dbReference>
<feature type="transmembrane region" description="Helical" evidence="8">
    <location>
        <begin position="132"/>
        <end position="152"/>
    </location>
</feature>
<dbReference type="RefSeq" id="WP_148947184.1">
    <property type="nucleotide sequence ID" value="NZ_VTEH01000009.1"/>
</dbReference>
<evidence type="ECO:0000256" key="3">
    <source>
        <dbReference type="ARBA" id="ARBA00022475"/>
    </source>
</evidence>
<dbReference type="AlphaFoldDB" id="A0A5D4KDN2"/>
<feature type="transmembrane region" description="Helical" evidence="8">
    <location>
        <begin position="192"/>
        <end position="213"/>
    </location>
</feature>
<organism evidence="9 10">
    <name type="scientific">Rossellomorea vietnamensis</name>
    <dbReference type="NCBI Taxonomy" id="218284"/>
    <lineage>
        <taxon>Bacteria</taxon>
        <taxon>Bacillati</taxon>
        <taxon>Bacillota</taxon>
        <taxon>Bacilli</taxon>
        <taxon>Bacillales</taxon>
        <taxon>Bacillaceae</taxon>
        <taxon>Rossellomorea</taxon>
    </lineage>
</organism>
<keyword evidence="6" id="KW-0406">Ion transport</keyword>
<feature type="transmembrane region" description="Helical" evidence="8">
    <location>
        <begin position="74"/>
        <end position="101"/>
    </location>
</feature>
<dbReference type="Proteomes" id="UP000323317">
    <property type="component" value="Unassembled WGS sequence"/>
</dbReference>
<evidence type="ECO:0000256" key="6">
    <source>
        <dbReference type="ARBA" id="ARBA00023065"/>
    </source>
</evidence>
<feature type="transmembrane region" description="Helical" evidence="8">
    <location>
        <begin position="353"/>
        <end position="376"/>
    </location>
</feature>
<keyword evidence="5 8" id="KW-1133">Transmembrane helix</keyword>
<evidence type="ECO:0000256" key="5">
    <source>
        <dbReference type="ARBA" id="ARBA00022989"/>
    </source>
</evidence>
<evidence type="ECO:0000256" key="2">
    <source>
        <dbReference type="ARBA" id="ARBA00022448"/>
    </source>
</evidence>